<keyword evidence="3 4" id="KW-0539">Nucleus</keyword>
<evidence type="ECO:0000259" key="7">
    <source>
        <dbReference type="PROSITE" id="PS51666"/>
    </source>
</evidence>
<keyword evidence="5" id="KW-0805">Transcription regulation</keyword>
<keyword evidence="5" id="KW-0804">Transcription</keyword>
<protein>
    <recommendedName>
        <fullName evidence="5">Growth-regulating factor</fullName>
    </recommendedName>
</protein>
<comment type="subcellular location">
    <subcellularLocation>
        <location evidence="1 4 5">Nucleus</location>
    </subcellularLocation>
</comment>
<evidence type="ECO:0000313" key="10">
    <source>
        <dbReference type="Proteomes" id="UP001642360"/>
    </source>
</evidence>
<dbReference type="PANTHER" id="PTHR31602">
    <property type="entry name" value="GROWTH-REGULATING FACTOR 5"/>
    <property type="match status" value="1"/>
</dbReference>
<dbReference type="InterPro" id="IPR031137">
    <property type="entry name" value="GRF"/>
</dbReference>
<evidence type="ECO:0000256" key="2">
    <source>
        <dbReference type="ARBA" id="ARBA00008122"/>
    </source>
</evidence>
<keyword evidence="10" id="KW-1185">Reference proteome</keyword>
<dbReference type="PROSITE" id="PS51666">
    <property type="entry name" value="QLQ"/>
    <property type="match status" value="1"/>
</dbReference>
<gene>
    <name evidence="9" type="ORF">ILEXP_LOCUS54420</name>
</gene>
<feature type="short sequence motif" description="Bipartite nuclear localization signal" evidence="4">
    <location>
        <begin position="259"/>
        <end position="266"/>
    </location>
</feature>
<feature type="domain" description="QLQ" evidence="7">
    <location>
        <begin position="157"/>
        <end position="192"/>
    </location>
</feature>
<evidence type="ECO:0000256" key="5">
    <source>
        <dbReference type="RuleBase" id="RU367127"/>
    </source>
</evidence>
<evidence type="ECO:0000256" key="3">
    <source>
        <dbReference type="ARBA" id="ARBA00023242"/>
    </source>
</evidence>
<name>A0ABC8USR8_9AQUA</name>
<comment type="domain">
    <text evidence="5">The QLQ domain and WRC domain may be involved in protein-protein interaction and DNA-binding, respectively.</text>
</comment>
<evidence type="ECO:0000313" key="9">
    <source>
        <dbReference type="EMBL" id="CAK9184127.1"/>
    </source>
</evidence>
<dbReference type="GO" id="GO:0006351">
    <property type="term" value="P:DNA-templated transcription"/>
    <property type="evidence" value="ECO:0007669"/>
    <property type="project" value="UniProtKB-UniRule"/>
</dbReference>
<dbReference type="Pfam" id="PF08879">
    <property type="entry name" value="WRC"/>
    <property type="match status" value="1"/>
</dbReference>
<sequence>MSFGLGTTEGSIGAQSGLCLPYPFNQGVSNPESINPLSNPFGFLEPSRSGSGENYWRSTKSARTDDFGGLKTILYQQGTPLLRSDSGYSEEGGQTMLSFSSSQTEPPFLSTGEERPTQSPVFPCYQQAPGCTTNAGYGSGGLNAGMHGPFARYRGGSFTPSQWMELEQQALIYKHIVANVPVPSNLLLSLKKSFNPYAFSGLSSGSYAPNSLGWGSFHLGLSGSADPEPGRCRRTDGKKWRCSRDAVPDQKYCERHISRGRHRSRKPVEGQIGHIVSGSTTTKVVPIASSQSASVISSGGASYNLGAMQHQFNSLLPRSANPSTNTLVSSDRAKHDQHPLGHFFGNWPKDHSDRASVAWIEQLKSDWTQLSMSTPIPMASSGFSSSSNSPPQDKVTLSPLRLSRDFDSIHMGLGVSNNPREPDEKQTNWIPISSLGGPLGEVLNGTSSTLGANKNTSALNLVSEVWDGNPQLGSSPTGALQKVTNK</sequence>
<feature type="short sequence motif" description="Bipartite nuclear localization signal" evidence="4">
    <location>
        <begin position="231"/>
        <end position="241"/>
    </location>
</feature>
<dbReference type="InterPro" id="IPR014978">
    <property type="entry name" value="Gln-Leu-Gln_QLQ"/>
</dbReference>
<dbReference type="GO" id="GO:0005634">
    <property type="term" value="C:nucleus"/>
    <property type="evidence" value="ECO:0007669"/>
    <property type="project" value="UniProtKB-SubCell"/>
</dbReference>
<feature type="region of interest" description="Disordered" evidence="6">
    <location>
        <begin position="82"/>
        <end position="116"/>
    </location>
</feature>
<dbReference type="GO" id="GO:0099402">
    <property type="term" value="P:plant organ development"/>
    <property type="evidence" value="ECO:0007669"/>
    <property type="project" value="UniProtKB-ARBA"/>
</dbReference>
<dbReference type="SMART" id="SM00951">
    <property type="entry name" value="QLQ"/>
    <property type="match status" value="1"/>
</dbReference>
<evidence type="ECO:0000256" key="4">
    <source>
        <dbReference type="PROSITE-ProRule" id="PRU01002"/>
    </source>
</evidence>
<dbReference type="AlphaFoldDB" id="A0ABC8USR8"/>
<dbReference type="InterPro" id="IPR014977">
    <property type="entry name" value="WRC_dom"/>
</dbReference>
<dbReference type="EMBL" id="CAUOFW020008847">
    <property type="protein sequence ID" value="CAK9184127.1"/>
    <property type="molecule type" value="Genomic_DNA"/>
</dbReference>
<dbReference type="PANTHER" id="PTHR31602:SF42">
    <property type="entry name" value="GROWTH-REGULATING FACTOR 2"/>
    <property type="match status" value="1"/>
</dbReference>
<dbReference type="Proteomes" id="UP001642360">
    <property type="component" value="Unassembled WGS sequence"/>
</dbReference>
<evidence type="ECO:0000259" key="8">
    <source>
        <dbReference type="PROSITE" id="PS51667"/>
    </source>
</evidence>
<feature type="compositionally biased region" description="Polar residues" evidence="6">
    <location>
        <begin position="95"/>
        <end position="105"/>
    </location>
</feature>
<organism evidence="9 10">
    <name type="scientific">Ilex paraguariensis</name>
    <name type="common">yerba mate</name>
    <dbReference type="NCBI Taxonomy" id="185542"/>
    <lineage>
        <taxon>Eukaryota</taxon>
        <taxon>Viridiplantae</taxon>
        <taxon>Streptophyta</taxon>
        <taxon>Embryophyta</taxon>
        <taxon>Tracheophyta</taxon>
        <taxon>Spermatophyta</taxon>
        <taxon>Magnoliopsida</taxon>
        <taxon>eudicotyledons</taxon>
        <taxon>Gunneridae</taxon>
        <taxon>Pentapetalae</taxon>
        <taxon>asterids</taxon>
        <taxon>campanulids</taxon>
        <taxon>Aquifoliales</taxon>
        <taxon>Aquifoliaceae</taxon>
        <taxon>Ilex</taxon>
    </lineage>
</organism>
<evidence type="ECO:0000256" key="6">
    <source>
        <dbReference type="SAM" id="MobiDB-lite"/>
    </source>
</evidence>
<accession>A0ABC8USR8</accession>
<feature type="domain" description="WRC" evidence="8">
    <location>
        <begin position="226"/>
        <end position="270"/>
    </location>
</feature>
<proteinExistence type="inferred from homology"/>
<comment type="function">
    <text evidence="5">Transcription activator.</text>
</comment>
<dbReference type="Pfam" id="PF08880">
    <property type="entry name" value="QLQ"/>
    <property type="match status" value="1"/>
</dbReference>
<comment type="caution">
    <text evidence="9">The sequence shown here is derived from an EMBL/GenBank/DDBJ whole genome shotgun (WGS) entry which is preliminary data.</text>
</comment>
<reference evidence="9 10" key="1">
    <citation type="submission" date="2024-02" db="EMBL/GenBank/DDBJ databases">
        <authorList>
            <person name="Vignale AGUSTIN F."/>
            <person name="Sosa J E."/>
            <person name="Modenutti C."/>
        </authorList>
    </citation>
    <scope>NUCLEOTIDE SEQUENCE [LARGE SCALE GENOMIC DNA]</scope>
</reference>
<comment type="similarity">
    <text evidence="2 5">Belongs to the GRF family.</text>
</comment>
<evidence type="ECO:0000256" key="1">
    <source>
        <dbReference type="ARBA" id="ARBA00004123"/>
    </source>
</evidence>
<dbReference type="PROSITE" id="PS51667">
    <property type="entry name" value="WRC"/>
    <property type="match status" value="1"/>
</dbReference>
<dbReference type="GO" id="GO:0005524">
    <property type="term" value="F:ATP binding"/>
    <property type="evidence" value="ECO:0007669"/>
    <property type="project" value="UniProtKB-UniRule"/>
</dbReference>
<keyword evidence="5" id="KW-0010">Activator</keyword>